<keyword evidence="5 11" id="KW-0732">Signal</keyword>
<comment type="caution">
    <text evidence="13">The sequence shown here is derived from an EMBL/GenBank/DDBJ whole genome shotgun (WGS) entry which is preliminary data.</text>
</comment>
<feature type="binding site" description="axial binding residue" evidence="10">
    <location>
        <position position="38"/>
    </location>
    <ligand>
        <name>heme c</name>
        <dbReference type="ChEBI" id="CHEBI:61717"/>
        <label>1</label>
    </ligand>
    <ligandPart>
        <name>Fe</name>
        <dbReference type="ChEBI" id="CHEBI:18248"/>
    </ligandPart>
</feature>
<evidence type="ECO:0000313" key="14">
    <source>
        <dbReference type="EMBL" id="CAI3949499.1"/>
    </source>
</evidence>
<gene>
    <name evidence="14" type="ORF">R53529_LOCUS1612</name>
    <name evidence="13" type="ORF">R53530_LOCUS1706</name>
</gene>
<dbReference type="InterPro" id="IPR009056">
    <property type="entry name" value="Cyt_c-like_dom"/>
</dbReference>
<dbReference type="InterPro" id="IPR051459">
    <property type="entry name" value="Cytochrome_c-type_DH"/>
</dbReference>
<keyword evidence="8" id="KW-0472">Membrane</keyword>
<dbReference type="GO" id="GO:0009055">
    <property type="term" value="F:electron transfer activity"/>
    <property type="evidence" value="ECO:0007669"/>
    <property type="project" value="InterPro"/>
</dbReference>
<evidence type="ECO:0000313" key="13">
    <source>
        <dbReference type="EMBL" id="CAI3948997.1"/>
    </source>
</evidence>
<sequence>MKRLSILFLMALPSIAHANPTISKGEYVFRASDCGACHTAPNGKELAGGVKFPTPLGNIYSTNITPDKTNGIGDWNYNDFVRAVRKGVGKGGRHLYPAMPYPSYVKLSDEDMRALYDYLMNDVKPQAVPNRPSDISWPLSIRWPISVWNAMYTENKRFQPRADQSEQWNRGAYLVQGPGHCGTCHTPRGYGMQEKSFDEQKGSYLSGAQLAGWYAPSLRNLPFSKQETIDLLKKGRSEHKALAGPMDEVVSESTQYLTDQDLDAIATYLADIDGNHHAASAVTQANTRQAKAQNNGEFMYMRYCSTCHGMDGKGNSHVIPPLQGNLTVNSEDPLTLVRVILEGGKTPVTQDHLPYSMPGYQWVLTNKDTADVINYIRTNWGNHAHALTPEDIQNTKDIIKKN</sequence>
<evidence type="ECO:0000256" key="2">
    <source>
        <dbReference type="ARBA" id="ARBA00022475"/>
    </source>
</evidence>
<protein>
    <submittedName>
        <fullName evidence="13">Contains C-terminal cytochrome c domain (TsdA) (PUBMED:32457501)</fullName>
    </submittedName>
</protein>
<keyword evidence="7 10" id="KW-0408">Iron</keyword>
<feature type="binding site" description="axial binding residue" evidence="10">
    <location>
        <position position="185"/>
    </location>
    <ligand>
        <name>heme c</name>
        <dbReference type="ChEBI" id="CHEBI:61717"/>
        <label>2</label>
    </ligand>
    <ligandPart>
        <name>Fe</name>
        <dbReference type="ChEBI" id="CHEBI:18248"/>
    </ligandPart>
</feature>
<feature type="domain" description="Cytochrome c" evidence="12">
    <location>
        <begin position="166"/>
        <end position="273"/>
    </location>
</feature>
<evidence type="ECO:0000256" key="8">
    <source>
        <dbReference type="ARBA" id="ARBA00023136"/>
    </source>
</evidence>
<feature type="domain" description="Cytochrome c" evidence="12">
    <location>
        <begin position="20"/>
        <end position="123"/>
    </location>
</feature>
<dbReference type="InterPro" id="IPR036909">
    <property type="entry name" value="Cyt_c-like_dom_sf"/>
</dbReference>
<comment type="cofactor">
    <cofactor evidence="9">
        <name>heme c</name>
        <dbReference type="ChEBI" id="CHEBI:61717"/>
    </cofactor>
    <text evidence="9">Binds 3 heme c groups covalently per subunit.</text>
</comment>
<feature type="binding site" description="covalent" evidence="9">
    <location>
        <position position="37"/>
    </location>
    <ligand>
        <name>heme c</name>
        <dbReference type="ChEBI" id="CHEBI:61717"/>
        <label>1</label>
    </ligand>
</feature>
<evidence type="ECO:0000256" key="6">
    <source>
        <dbReference type="ARBA" id="ARBA00022737"/>
    </source>
</evidence>
<dbReference type="EMBL" id="CAMXCM010000004">
    <property type="protein sequence ID" value="CAI3948997.1"/>
    <property type="molecule type" value="Genomic_DNA"/>
</dbReference>
<dbReference type="GO" id="GO:0005886">
    <property type="term" value="C:plasma membrane"/>
    <property type="evidence" value="ECO:0007669"/>
    <property type="project" value="UniProtKB-SubCell"/>
</dbReference>
<keyword evidence="3 9" id="KW-0349">Heme</keyword>
<evidence type="ECO:0000256" key="11">
    <source>
        <dbReference type="SAM" id="SignalP"/>
    </source>
</evidence>
<evidence type="ECO:0000259" key="12">
    <source>
        <dbReference type="PROSITE" id="PS51007"/>
    </source>
</evidence>
<feature type="chain" id="PRO_5040736946" evidence="11">
    <location>
        <begin position="19"/>
        <end position="402"/>
    </location>
</feature>
<evidence type="ECO:0000313" key="15">
    <source>
        <dbReference type="Proteomes" id="UP001154255"/>
    </source>
</evidence>
<evidence type="ECO:0000256" key="4">
    <source>
        <dbReference type="ARBA" id="ARBA00022723"/>
    </source>
</evidence>
<evidence type="ECO:0000256" key="9">
    <source>
        <dbReference type="PIRSR" id="PIRSR000018-50"/>
    </source>
</evidence>
<evidence type="ECO:0000256" key="7">
    <source>
        <dbReference type="ARBA" id="ARBA00023004"/>
    </source>
</evidence>
<evidence type="ECO:0000256" key="5">
    <source>
        <dbReference type="ARBA" id="ARBA00022729"/>
    </source>
</evidence>
<keyword evidence="2" id="KW-1003">Cell membrane</keyword>
<dbReference type="EMBL" id="CAMXCS010000003">
    <property type="protein sequence ID" value="CAI3949499.1"/>
    <property type="molecule type" value="Genomic_DNA"/>
</dbReference>
<dbReference type="PANTHER" id="PTHR35008">
    <property type="entry name" value="BLL4482 PROTEIN-RELATED"/>
    <property type="match status" value="1"/>
</dbReference>
<feature type="binding site" description="covalent" evidence="9">
    <location>
        <position position="181"/>
    </location>
    <ligand>
        <name>heme c</name>
        <dbReference type="ChEBI" id="CHEBI:61717"/>
        <label>2</label>
    </ligand>
</feature>
<dbReference type="GO" id="GO:0005506">
    <property type="term" value="F:iron ion binding"/>
    <property type="evidence" value="ECO:0007669"/>
    <property type="project" value="InterPro"/>
</dbReference>
<feature type="binding site" description="covalent" evidence="9">
    <location>
        <position position="34"/>
    </location>
    <ligand>
        <name>heme c</name>
        <dbReference type="ChEBI" id="CHEBI:61717"/>
        <label>1</label>
    </ligand>
</feature>
<keyword evidence="16" id="KW-1185">Reference proteome</keyword>
<evidence type="ECO:0000256" key="10">
    <source>
        <dbReference type="PIRSR" id="PIRSR000018-51"/>
    </source>
</evidence>
<dbReference type="Proteomes" id="UP001154255">
    <property type="component" value="Unassembled WGS sequence"/>
</dbReference>
<dbReference type="Pfam" id="PF00034">
    <property type="entry name" value="Cytochrom_C"/>
    <property type="match status" value="3"/>
</dbReference>
<evidence type="ECO:0000256" key="1">
    <source>
        <dbReference type="ARBA" id="ARBA00004236"/>
    </source>
</evidence>
<dbReference type="PROSITE" id="PS51007">
    <property type="entry name" value="CYTC"/>
    <property type="match status" value="3"/>
</dbReference>
<proteinExistence type="predicted"/>
<dbReference type="GO" id="GO:0016614">
    <property type="term" value="F:oxidoreductase activity, acting on CH-OH group of donors"/>
    <property type="evidence" value="ECO:0007669"/>
    <property type="project" value="InterPro"/>
</dbReference>
<keyword evidence="4 10" id="KW-0479">Metal-binding</keyword>
<dbReference type="GO" id="GO:0020037">
    <property type="term" value="F:heme binding"/>
    <property type="evidence" value="ECO:0007669"/>
    <property type="project" value="InterPro"/>
</dbReference>
<dbReference type="Proteomes" id="UP001154259">
    <property type="component" value="Unassembled WGS sequence"/>
</dbReference>
<name>A0A9W4TQB5_9PROT</name>
<feature type="domain" description="Cytochrome c" evidence="12">
    <location>
        <begin position="291"/>
        <end position="380"/>
    </location>
</feature>
<dbReference type="PANTHER" id="PTHR35008:SF8">
    <property type="entry name" value="ALCOHOL DEHYDROGENASE CYTOCHROME C SUBUNIT"/>
    <property type="match status" value="1"/>
</dbReference>
<dbReference type="Gene3D" id="1.10.760.10">
    <property type="entry name" value="Cytochrome c-like domain"/>
    <property type="match status" value="3"/>
</dbReference>
<dbReference type="PIRSF" id="PIRSF000018">
    <property type="entry name" value="Mb_ADH_cyt_c"/>
    <property type="match status" value="1"/>
</dbReference>
<keyword evidence="6" id="KW-0677">Repeat</keyword>
<dbReference type="RefSeq" id="WP_271790043.1">
    <property type="nucleotide sequence ID" value="NZ_CAMXCM010000004.1"/>
</dbReference>
<feature type="binding site" description="covalent" evidence="9">
    <location>
        <position position="304"/>
    </location>
    <ligand>
        <name>heme c</name>
        <dbReference type="ChEBI" id="CHEBI:61717"/>
        <label>3</label>
    </ligand>
</feature>
<comment type="subcellular location">
    <subcellularLocation>
        <location evidence="1">Cell membrane</location>
    </subcellularLocation>
</comment>
<accession>A0A9W4TQB5</accession>
<evidence type="ECO:0000256" key="3">
    <source>
        <dbReference type="ARBA" id="ARBA00022617"/>
    </source>
</evidence>
<feature type="binding site" description="covalent" evidence="9">
    <location>
        <position position="184"/>
    </location>
    <ligand>
        <name>heme c</name>
        <dbReference type="ChEBI" id="CHEBI:61717"/>
        <label>2</label>
    </ligand>
</feature>
<reference evidence="13" key="1">
    <citation type="submission" date="2022-10" db="EMBL/GenBank/DDBJ databases">
        <authorList>
            <person name="Botero Cardona J."/>
        </authorList>
    </citation>
    <scope>NUCLEOTIDE SEQUENCE</scope>
    <source>
        <strain evidence="13">LMG 31819</strain>
        <strain evidence="14">R-53529</strain>
    </source>
</reference>
<dbReference type="SUPFAM" id="SSF46626">
    <property type="entry name" value="Cytochrome c"/>
    <property type="match status" value="3"/>
</dbReference>
<dbReference type="InterPro" id="IPR014353">
    <property type="entry name" value="Membr-bd_ADH_cyt_c"/>
</dbReference>
<evidence type="ECO:0000313" key="16">
    <source>
        <dbReference type="Proteomes" id="UP001154259"/>
    </source>
</evidence>
<feature type="binding site" description="covalent" evidence="9">
    <location>
        <position position="307"/>
    </location>
    <ligand>
        <name>heme c</name>
        <dbReference type="ChEBI" id="CHEBI:61717"/>
        <label>3</label>
    </ligand>
</feature>
<feature type="signal peptide" evidence="11">
    <location>
        <begin position="1"/>
        <end position="18"/>
    </location>
</feature>
<feature type="binding site" description="axial binding residue" evidence="10">
    <location>
        <position position="308"/>
    </location>
    <ligand>
        <name>heme c</name>
        <dbReference type="ChEBI" id="CHEBI:61717"/>
        <label>3</label>
    </ligand>
    <ligandPart>
        <name>Fe</name>
        <dbReference type="ChEBI" id="CHEBI:18248"/>
    </ligandPart>
</feature>
<dbReference type="AlphaFoldDB" id="A0A9W4TQB5"/>
<organism evidence="13 15">
    <name type="scientific">Commensalibacter communis</name>
    <dbReference type="NCBI Taxonomy" id="2972786"/>
    <lineage>
        <taxon>Bacteria</taxon>
        <taxon>Pseudomonadati</taxon>
        <taxon>Pseudomonadota</taxon>
        <taxon>Alphaproteobacteria</taxon>
        <taxon>Acetobacterales</taxon>
        <taxon>Acetobacteraceae</taxon>
    </lineage>
</organism>